<dbReference type="InterPro" id="IPR004193">
    <property type="entry name" value="Glyco_hydro_13_N"/>
</dbReference>
<comment type="caution">
    <text evidence="3">The sequence shown here is derived from an EMBL/GenBank/DDBJ whole genome shotgun (WGS) entry which is preliminary data.</text>
</comment>
<dbReference type="CDD" id="cd11341">
    <property type="entry name" value="AmyAc_Pullulanase_LD-like"/>
    <property type="match status" value="1"/>
</dbReference>
<dbReference type="SUPFAM" id="SSF51445">
    <property type="entry name" value="(Trans)glycosidases"/>
    <property type="match status" value="1"/>
</dbReference>
<comment type="similarity">
    <text evidence="1">Belongs to the glycosyl hydrolase 13 family.</text>
</comment>
<organism evidence="3 4">
    <name type="scientific">Catonella massiliensis</name>
    <dbReference type="NCBI Taxonomy" id="2799636"/>
    <lineage>
        <taxon>Bacteria</taxon>
        <taxon>Bacillati</taxon>
        <taxon>Bacillota</taxon>
        <taxon>Clostridia</taxon>
        <taxon>Lachnospirales</taxon>
        <taxon>Lachnospiraceae</taxon>
        <taxon>Catonella</taxon>
    </lineage>
</organism>
<evidence type="ECO:0000313" key="3">
    <source>
        <dbReference type="EMBL" id="MBK5897984.1"/>
    </source>
</evidence>
<accession>A0ABS1J1F8</accession>
<protein>
    <submittedName>
        <fullName evidence="3">Type I pullulanase</fullName>
        <ecNumber evidence="3">3.2.1.41</ecNumber>
    </submittedName>
</protein>
<dbReference type="InterPro" id="IPR011840">
    <property type="entry name" value="PulA_typeI"/>
</dbReference>
<dbReference type="EMBL" id="JAEPRJ010000001">
    <property type="protein sequence ID" value="MBK5897984.1"/>
    <property type="molecule type" value="Genomic_DNA"/>
</dbReference>
<dbReference type="Proteomes" id="UP000604730">
    <property type="component" value="Unassembled WGS sequence"/>
</dbReference>
<gene>
    <name evidence="3" type="primary">pulA</name>
    <name evidence="3" type="ORF">JJN12_09385</name>
</gene>
<sequence length="637" mass="72199">MSKEARELKDYYLTKEFEDKYNYEGSLGAEVCERGTVIRLWSPIAESVDLRLYDNGSTGEAETIIPMKLCERGVWEYSVNENLSGKYYDFALKIKGKVRISTDPYAKACGVNGKRSMIIDLNTTNPNGWEEDKAPLKGAEDIIYELHVKEFSYDENAGFPENVRGKYKAFTVDNTTLRNEGKLPTGLNYIKELGVSHIQLLPVYDFASVDEAGGKDSFNWGYDPLNYNVPEGSYASDAARGEVRIREFKEMIQAIHKKGLRVIMDVVYNHTFSLDNALQNSMPYYHYRLDAKGELSDGSACGNDIASEMPMTEKYIIDSVLYWCEEYHIDGFRFDLMGLLTVDLMNKVQKALDETYGRGEKLIYGEPWTAAKTYMEKGAKGAVKDNVNLLDENIGIFSDDIRDSIKGHVFYEEVAGFVNGNLKQTDKIEAGLTSFGLSPNHIISYVSCHDNHTLWDKLTITTGDEAERRKQNKLSAAIYMSCQGRVFIYSGEEYLRTKNGEHNTFNMPIGLNKMDWELTEKNKDLVSFYKELIGLRKEMTGLCDKSKTAKENITTFVKEEGLLGVKVANKETSLVKPVYKEALIIFNANKEEKTITLPEGKYKLLINTVKKNNERDDILVSDKIKINGITALFLGKM</sequence>
<dbReference type="Gene3D" id="2.60.40.1180">
    <property type="entry name" value="Golgi alpha-mannosidase II"/>
    <property type="match status" value="1"/>
</dbReference>
<evidence type="ECO:0000313" key="4">
    <source>
        <dbReference type="Proteomes" id="UP000604730"/>
    </source>
</evidence>
<dbReference type="PANTHER" id="PTHR43002">
    <property type="entry name" value="GLYCOGEN DEBRANCHING ENZYME"/>
    <property type="match status" value="1"/>
</dbReference>
<evidence type="ECO:0000256" key="1">
    <source>
        <dbReference type="ARBA" id="ARBA00008061"/>
    </source>
</evidence>
<dbReference type="InterPro" id="IPR013780">
    <property type="entry name" value="Glyco_hydro_b"/>
</dbReference>
<dbReference type="InterPro" id="IPR006047">
    <property type="entry name" value="GH13_cat_dom"/>
</dbReference>
<dbReference type="EC" id="3.2.1.41" evidence="3"/>
<dbReference type="InterPro" id="IPR013783">
    <property type="entry name" value="Ig-like_fold"/>
</dbReference>
<dbReference type="RefSeq" id="WP_208429435.1">
    <property type="nucleotide sequence ID" value="NZ_JAEPRJ010000001.1"/>
</dbReference>
<dbReference type="Pfam" id="PF02922">
    <property type="entry name" value="CBM_48"/>
    <property type="match status" value="1"/>
</dbReference>
<reference evidence="3 4" key="1">
    <citation type="submission" date="2021-01" db="EMBL/GenBank/DDBJ databases">
        <title>Isolation and description of Catonella massiliensis sp. nov., a novel Catonella species, isolated from a stable periodontitis subject.</title>
        <authorList>
            <person name="Antezack A."/>
            <person name="Boxberger M."/>
            <person name="La Scola B."/>
            <person name="Monnet-Corti V."/>
        </authorList>
    </citation>
    <scope>NUCLEOTIDE SEQUENCE [LARGE SCALE GENOMIC DNA]</scope>
    <source>
        <strain evidence="3 4">Marseille-Q4567</strain>
    </source>
</reference>
<proteinExistence type="inferred from homology"/>
<dbReference type="SUPFAM" id="SSF81296">
    <property type="entry name" value="E set domains"/>
    <property type="match status" value="1"/>
</dbReference>
<dbReference type="NCBIfam" id="TIGR02104">
    <property type="entry name" value="pulA_typeI"/>
    <property type="match status" value="1"/>
</dbReference>
<dbReference type="CDD" id="cd02860">
    <property type="entry name" value="E_set_Pullulanase"/>
    <property type="match status" value="1"/>
</dbReference>
<dbReference type="InterPro" id="IPR017853">
    <property type="entry name" value="GH"/>
</dbReference>
<name>A0ABS1J1F8_9FIRM</name>
<dbReference type="SMART" id="SM00642">
    <property type="entry name" value="Aamy"/>
    <property type="match status" value="1"/>
</dbReference>
<keyword evidence="3" id="KW-0378">Hydrolase</keyword>
<keyword evidence="3" id="KW-0326">Glycosidase</keyword>
<feature type="domain" description="Glycosyl hydrolase family 13 catalytic" evidence="2">
    <location>
        <begin position="145"/>
        <end position="536"/>
    </location>
</feature>
<keyword evidence="4" id="KW-1185">Reference proteome</keyword>
<dbReference type="Gene3D" id="2.60.40.10">
    <property type="entry name" value="Immunoglobulins"/>
    <property type="match status" value="1"/>
</dbReference>
<dbReference type="InterPro" id="IPR014756">
    <property type="entry name" value="Ig_E-set"/>
</dbReference>
<dbReference type="GO" id="GO:0051060">
    <property type="term" value="F:pullulanase activity"/>
    <property type="evidence" value="ECO:0007669"/>
    <property type="project" value="UniProtKB-EC"/>
</dbReference>
<evidence type="ECO:0000259" key="2">
    <source>
        <dbReference type="SMART" id="SM00642"/>
    </source>
</evidence>
<dbReference type="Gene3D" id="3.20.20.80">
    <property type="entry name" value="Glycosidases"/>
    <property type="match status" value="1"/>
</dbReference>
<dbReference type="Pfam" id="PF00128">
    <property type="entry name" value="Alpha-amylase"/>
    <property type="match status" value="2"/>
</dbReference>